<evidence type="ECO:0000313" key="6">
    <source>
        <dbReference type="EMBL" id="GMA32525.1"/>
    </source>
</evidence>
<evidence type="ECO:0000256" key="1">
    <source>
        <dbReference type="ARBA" id="ARBA00023125"/>
    </source>
</evidence>
<dbReference type="SUPFAM" id="SSF100939">
    <property type="entry name" value="SPOC domain-like"/>
    <property type="match status" value="1"/>
</dbReference>
<dbReference type="InterPro" id="IPR009187">
    <property type="entry name" value="Prok_Ku"/>
</dbReference>
<keyword evidence="3" id="KW-0234">DNA repair</keyword>
<keyword evidence="1 3" id="KW-0238">DNA-binding</keyword>
<comment type="function">
    <text evidence="3">With LigD forms a non-homologous end joining (NHEJ) DNA repair enzyme, which repairs dsDNA breaks with reduced fidelity. Binds linear dsDNA with 5'- and 3'- overhangs but not closed circular dsDNA nor ssDNA. Recruits and stimulates the ligase activity of LigD.</text>
</comment>
<feature type="domain" description="Ku" evidence="5">
    <location>
        <begin position="52"/>
        <end position="180"/>
    </location>
</feature>
<protein>
    <recommendedName>
        <fullName evidence="3">Non-homologous end joining protein Ku</fullName>
    </recommendedName>
</protein>
<dbReference type="Gene3D" id="2.40.290.10">
    <property type="match status" value="1"/>
</dbReference>
<keyword evidence="2 3" id="KW-0233">DNA recombination</keyword>
<dbReference type="InterPro" id="IPR016194">
    <property type="entry name" value="SPOC-like_C_dom_sf"/>
</dbReference>
<dbReference type="AlphaFoldDB" id="A0AA37XGX9"/>
<dbReference type="SMART" id="SM00559">
    <property type="entry name" value="Ku78"/>
    <property type="match status" value="1"/>
</dbReference>
<feature type="compositionally biased region" description="Low complexity" evidence="4">
    <location>
        <begin position="281"/>
        <end position="299"/>
    </location>
</feature>
<dbReference type="PIRSF" id="PIRSF006493">
    <property type="entry name" value="Prok_Ku"/>
    <property type="match status" value="1"/>
</dbReference>
<comment type="caution">
    <text evidence="6">The sequence shown here is derived from an EMBL/GenBank/DDBJ whole genome shotgun (WGS) entry which is preliminary data.</text>
</comment>
<evidence type="ECO:0000256" key="4">
    <source>
        <dbReference type="SAM" id="MobiDB-lite"/>
    </source>
</evidence>
<dbReference type="GO" id="GO:0006303">
    <property type="term" value="P:double-strand break repair via nonhomologous end joining"/>
    <property type="evidence" value="ECO:0007669"/>
    <property type="project" value="UniProtKB-UniRule"/>
</dbReference>
<dbReference type="NCBIfam" id="TIGR02772">
    <property type="entry name" value="Ku_bact"/>
    <property type="match status" value="1"/>
</dbReference>
<dbReference type="Proteomes" id="UP001157161">
    <property type="component" value="Unassembled WGS sequence"/>
</dbReference>
<reference evidence="6" key="1">
    <citation type="journal article" date="2014" name="Int. J. Syst. Evol. Microbiol.">
        <title>Complete genome sequence of Corynebacterium casei LMG S-19264T (=DSM 44701T), isolated from a smear-ripened cheese.</title>
        <authorList>
            <consortium name="US DOE Joint Genome Institute (JGI-PGF)"/>
            <person name="Walter F."/>
            <person name="Albersmeier A."/>
            <person name="Kalinowski J."/>
            <person name="Ruckert C."/>
        </authorList>
    </citation>
    <scope>NUCLEOTIDE SEQUENCE</scope>
    <source>
        <strain evidence="6">NBRC 112290</strain>
    </source>
</reference>
<evidence type="ECO:0000259" key="5">
    <source>
        <dbReference type="SMART" id="SM00559"/>
    </source>
</evidence>
<reference evidence="6" key="2">
    <citation type="submission" date="2023-02" db="EMBL/GenBank/DDBJ databases">
        <authorList>
            <person name="Sun Q."/>
            <person name="Mori K."/>
        </authorList>
    </citation>
    <scope>NUCLEOTIDE SEQUENCE</scope>
    <source>
        <strain evidence="6">NBRC 112290</strain>
    </source>
</reference>
<dbReference type="PANTHER" id="PTHR41251">
    <property type="entry name" value="NON-HOMOLOGOUS END JOINING PROTEIN KU"/>
    <property type="match status" value="1"/>
</dbReference>
<dbReference type="HAMAP" id="MF_01875">
    <property type="entry name" value="Prokaryotic_Ku"/>
    <property type="match status" value="1"/>
</dbReference>
<gene>
    <name evidence="6" type="primary">mku</name>
    <name evidence="3" type="synonym">ku</name>
    <name evidence="6" type="ORF">GCM10025875_25170</name>
</gene>
<dbReference type="InterPro" id="IPR006164">
    <property type="entry name" value="DNA_bd_Ku70/Ku80"/>
</dbReference>
<organism evidence="6 7">
    <name type="scientific">Litorihabitans aurantiacus</name>
    <dbReference type="NCBI Taxonomy" id="1930061"/>
    <lineage>
        <taxon>Bacteria</taxon>
        <taxon>Bacillati</taxon>
        <taxon>Actinomycetota</taxon>
        <taxon>Actinomycetes</taxon>
        <taxon>Micrococcales</taxon>
        <taxon>Beutenbergiaceae</taxon>
        <taxon>Litorihabitans</taxon>
    </lineage>
</organism>
<dbReference type="CDD" id="cd00789">
    <property type="entry name" value="KU_like"/>
    <property type="match status" value="1"/>
</dbReference>
<dbReference type="RefSeq" id="WP_284251205.1">
    <property type="nucleotide sequence ID" value="NZ_BSUM01000001.1"/>
</dbReference>
<evidence type="ECO:0000256" key="2">
    <source>
        <dbReference type="ARBA" id="ARBA00023172"/>
    </source>
</evidence>
<dbReference type="FunFam" id="2.40.290.10:FF:000004">
    <property type="entry name" value="Non-homologous end joining protein Ku"/>
    <property type="match status" value="1"/>
</dbReference>
<name>A0AA37XGX9_9MICO</name>
<dbReference type="EMBL" id="BSUM01000001">
    <property type="protein sequence ID" value="GMA32525.1"/>
    <property type="molecule type" value="Genomic_DNA"/>
</dbReference>
<keyword evidence="7" id="KW-1185">Reference proteome</keyword>
<accession>A0AA37XGX9</accession>
<dbReference type="GO" id="GO:0003690">
    <property type="term" value="F:double-stranded DNA binding"/>
    <property type="evidence" value="ECO:0007669"/>
    <property type="project" value="UniProtKB-UniRule"/>
</dbReference>
<evidence type="ECO:0000256" key="3">
    <source>
        <dbReference type="HAMAP-Rule" id="MF_01875"/>
    </source>
</evidence>
<dbReference type="PANTHER" id="PTHR41251:SF1">
    <property type="entry name" value="NON-HOMOLOGOUS END JOINING PROTEIN KU"/>
    <property type="match status" value="1"/>
</dbReference>
<evidence type="ECO:0000313" key="7">
    <source>
        <dbReference type="Proteomes" id="UP001157161"/>
    </source>
</evidence>
<feature type="region of interest" description="Disordered" evidence="4">
    <location>
        <begin position="254"/>
        <end position="308"/>
    </location>
</feature>
<dbReference type="Pfam" id="PF02735">
    <property type="entry name" value="Ku"/>
    <property type="match status" value="1"/>
</dbReference>
<comment type="subunit">
    <text evidence="3">Homodimer. Interacts with LigD.</text>
</comment>
<comment type="similarity">
    <text evidence="3">Belongs to the prokaryotic Ku family.</text>
</comment>
<sequence>MRSIWKGSLAFGLVNVPVKVYSATEDHDVSFHQVHAEDGGRIRYQRRCEVCGEVVTYDQIAKAYDSPDGQRVILTDDDFATLPAQAKHEIEVLQFVPNEQIDPILLDRSYYLEPDSRSPKAYALLRRTLEETDRTAVVHFALRNKTRLAALRVRGDVLVVQTMIWPDEVRAAEFESLDEQPEISDKELAMSASLVESMAEDFDASAFTDTYTEQLRTLIDDKLTGGESFTAVEEEDEPADVVDLVAALRRSVAERKKAREAASGSTGDGGGAGEKEKAPAKKTSTAKKAPAKKAGSAKAPAKKPAKAS</sequence>
<keyword evidence="3" id="KW-0227">DNA damage</keyword>
<proteinExistence type="inferred from homology"/>
<dbReference type="GO" id="GO:0006310">
    <property type="term" value="P:DNA recombination"/>
    <property type="evidence" value="ECO:0007669"/>
    <property type="project" value="UniProtKB-KW"/>
</dbReference>